<dbReference type="SUPFAM" id="SSF48498">
    <property type="entry name" value="Tetracyclin repressor-like, C-terminal domain"/>
    <property type="match status" value="1"/>
</dbReference>
<dbReference type="EMBL" id="RBIG01000002">
    <property type="protein sequence ID" value="RKQ70673.1"/>
    <property type="molecule type" value="Genomic_DNA"/>
</dbReference>
<dbReference type="RefSeq" id="WP_008944453.1">
    <property type="nucleotide sequence ID" value="NZ_RBIG01000002.1"/>
</dbReference>
<dbReference type="PANTHER" id="PTHR30055">
    <property type="entry name" value="HTH-TYPE TRANSCRIPTIONAL REGULATOR RUTR"/>
    <property type="match status" value="1"/>
</dbReference>
<dbReference type="SUPFAM" id="SSF46689">
    <property type="entry name" value="Homeodomain-like"/>
    <property type="match status" value="1"/>
</dbReference>
<evidence type="ECO:0000313" key="4">
    <source>
        <dbReference type="EMBL" id="RKQ70673.1"/>
    </source>
</evidence>
<comment type="caution">
    <text evidence="4">The sequence shown here is derived from an EMBL/GenBank/DDBJ whole genome shotgun (WGS) entry which is preliminary data.</text>
</comment>
<feature type="DNA-binding region" description="H-T-H motif" evidence="2">
    <location>
        <begin position="22"/>
        <end position="41"/>
    </location>
</feature>
<organism evidence="4 5">
    <name type="scientific">Oceanibaculum indicum</name>
    <dbReference type="NCBI Taxonomy" id="526216"/>
    <lineage>
        <taxon>Bacteria</taxon>
        <taxon>Pseudomonadati</taxon>
        <taxon>Pseudomonadota</taxon>
        <taxon>Alphaproteobacteria</taxon>
        <taxon>Rhodospirillales</taxon>
        <taxon>Oceanibaculaceae</taxon>
        <taxon>Oceanibaculum</taxon>
    </lineage>
</organism>
<dbReference type="InterPro" id="IPR001647">
    <property type="entry name" value="HTH_TetR"/>
</dbReference>
<protein>
    <submittedName>
        <fullName evidence="4">AcrR family transcriptional regulator</fullName>
    </submittedName>
</protein>
<dbReference type="PROSITE" id="PS50977">
    <property type="entry name" value="HTH_TETR_2"/>
    <property type="match status" value="1"/>
</dbReference>
<proteinExistence type="predicted"/>
<name>A0A420WI49_9PROT</name>
<dbReference type="OrthoDB" id="9812484at2"/>
<dbReference type="PANTHER" id="PTHR30055:SF219">
    <property type="entry name" value="TRANSCRIPTIONAL REGULATORY PROTEIN"/>
    <property type="match status" value="1"/>
</dbReference>
<gene>
    <name evidence="4" type="ORF">BCL74_2623</name>
</gene>
<sequence length="208" mass="23501">MRDRIKEVATELLITHGYRGLRFKDIADRLGTTRANIHYHFGTKKNLIEEVIQDYVEGTAVELKAIWTAENLAYVERVRRMMEFNRQRYRRFNPAGKDGRPWSIISRMRLESDVLSRKSKDTLRGFSETAEAYVNDALAQAIARGEIAADAPARDIVVQIVAIIDSAGSITSDAGSFDRLEHLYTAYLRVLTHAYGGEKAPRLAAVAE</sequence>
<dbReference type="AlphaFoldDB" id="A0A420WI49"/>
<dbReference type="InterPro" id="IPR050109">
    <property type="entry name" value="HTH-type_TetR-like_transc_reg"/>
</dbReference>
<accession>A0A420WI49</accession>
<dbReference type="GO" id="GO:0000976">
    <property type="term" value="F:transcription cis-regulatory region binding"/>
    <property type="evidence" value="ECO:0007669"/>
    <property type="project" value="TreeGrafter"/>
</dbReference>
<evidence type="ECO:0000313" key="5">
    <source>
        <dbReference type="Proteomes" id="UP000277424"/>
    </source>
</evidence>
<keyword evidence="1 2" id="KW-0238">DNA-binding</keyword>
<dbReference type="Gene3D" id="1.10.357.10">
    <property type="entry name" value="Tetracycline Repressor, domain 2"/>
    <property type="match status" value="1"/>
</dbReference>
<dbReference type="PRINTS" id="PR00455">
    <property type="entry name" value="HTHTETR"/>
</dbReference>
<dbReference type="InterPro" id="IPR036271">
    <property type="entry name" value="Tet_transcr_reg_TetR-rel_C_sf"/>
</dbReference>
<dbReference type="Pfam" id="PF00440">
    <property type="entry name" value="TetR_N"/>
    <property type="match status" value="1"/>
</dbReference>
<reference evidence="4 5" key="1">
    <citation type="submission" date="2018-10" db="EMBL/GenBank/DDBJ databases">
        <title>Comparative analysis of microorganisms from saline springs in Andes Mountain Range, Colombia.</title>
        <authorList>
            <person name="Rubin E."/>
        </authorList>
    </citation>
    <scope>NUCLEOTIDE SEQUENCE [LARGE SCALE GENOMIC DNA]</scope>
    <source>
        <strain evidence="4 5">USBA 36</strain>
    </source>
</reference>
<dbReference type="InterPro" id="IPR009057">
    <property type="entry name" value="Homeodomain-like_sf"/>
</dbReference>
<dbReference type="Proteomes" id="UP000277424">
    <property type="component" value="Unassembled WGS sequence"/>
</dbReference>
<evidence type="ECO:0000256" key="2">
    <source>
        <dbReference type="PROSITE-ProRule" id="PRU00335"/>
    </source>
</evidence>
<feature type="domain" description="HTH tetR-type" evidence="3">
    <location>
        <begin position="1"/>
        <end position="59"/>
    </location>
</feature>
<evidence type="ECO:0000256" key="1">
    <source>
        <dbReference type="ARBA" id="ARBA00023125"/>
    </source>
</evidence>
<dbReference type="GO" id="GO:0003700">
    <property type="term" value="F:DNA-binding transcription factor activity"/>
    <property type="evidence" value="ECO:0007669"/>
    <property type="project" value="TreeGrafter"/>
</dbReference>
<evidence type="ECO:0000259" key="3">
    <source>
        <dbReference type="PROSITE" id="PS50977"/>
    </source>
</evidence>